<dbReference type="PROSITE" id="PS50158">
    <property type="entry name" value="ZF_CCHC"/>
    <property type="match status" value="2"/>
</dbReference>
<dbReference type="GO" id="GO:1990923">
    <property type="term" value="C:PET complex"/>
    <property type="evidence" value="ECO:0007669"/>
    <property type="project" value="TreeGrafter"/>
</dbReference>
<dbReference type="Proteomes" id="UP000515908">
    <property type="component" value="Chromosome 07"/>
</dbReference>
<dbReference type="PANTHER" id="PTHR46628">
    <property type="entry name" value="PIRNA BIOGENESIS PROTEIN EXD1"/>
    <property type="match status" value="1"/>
</dbReference>
<dbReference type="Gene3D" id="3.30.420.10">
    <property type="entry name" value="Ribonuclease H-like superfamily/Ribonuclease H"/>
    <property type="match status" value="1"/>
</dbReference>
<dbReference type="AlphaFoldDB" id="S9VHI7"/>
<feature type="domain" description="CCHC-type" evidence="2">
    <location>
        <begin position="162"/>
        <end position="175"/>
    </location>
</feature>
<reference evidence="3 4" key="1">
    <citation type="submission" date="2020-08" db="EMBL/GenBank/DDBJ databases">
        <authorList>
            <person name="Newling K."/>
            <person name="Davey J."/>
            <person name="Forrester S."/>
        </authorList>
    </citation>
    <scope>NUCLEOTIDE SEQUENCE [LARGE SCALE GENOMIC DNA]</scope>
    <source>
        <strain evidence="4">Crithidia deanei Carvalho (ATCC PRA-265)</strain>
    </source>
</reference>
<evidence type="ECO:0000256" key="1">
    <source>
        <dbReference type="PROSITE-ProRule" id="PRU00047"/>
    </source>
</evidence>
<dbReference type="Gene3D" id="4.10.60.10">
    <property type="entry name" value="Zinc finger, CCHC-type"/>
    <property type="match status" value="1"/>
</dbReference>
<dbReference type="OrthoDB" id="26838at2759"/>
<evidence type="ECO:0000313" key="4">
    <source>
        <dbReference type="Proteomes" id="UP000515908"/>
    </source>
</evidence>
<organism evidence="3 4">
    <name type="scientific">Angomonas deanei</name>
    <dbReference type="NCBI Taxonomy" id="59799"/>
    <lineage>
        <taxon>Eukaryota</taxon>
        <taxon>Discoba</taxon>
        <taxon>Euglenozoa</taxon>
        <taxon>Kinetoplastea</taxon>
        <taxon>Metakinetoplastina</taxon>
        <taxon>Trypanosomatida</taxon>
        <taxon>Trypanosomatidae</taxon>
        <taxon>Strigomonadinae</taxon>
        <taxon>Angomonas</taxon>
    </lineage>
</organism>
<keyword evidence="1" id="KW-0862">Zinc</keyword>
<dbReference type="InterPro" id="IPR036875">
    <property type="entry name" value="Znf_CCHC_sf"/>
</dbReference>
<dbReference type="Pfam" id="PF00098">
    <property type="entry name" value="zf-CCHC"/>
    <property type="match status" value="1"/>
</dbReference>
<accession>S9VHI7</accession>
<keyword evidence="1" id="KW-0479">Metal-binding</keyword>
<dbReference type="SUPFAM" id="SSF57756">
    <property type="entry name" value="Retrovirus zinc finger-like domains"/>
    <property type="match status" value="1"/>
</dbReference>
<dbReference type="VEuPathDB" id="TriTrypDB:ADEAN_000420500"/>
<protein>
    <submittedName>
        <fullName evidence="3">Zinc knuckle, putative</fullName>
    </submittedName>
</protein>
<dbReference type="GO" id="GO:0008270">
    <property type="term" value="F:zinc ion binding"/>
    <property type="evidence" value="ECO:0007669"/>
    <property type="project" value="UniProtKB-KW"/>
</dbReference>
<dbReference type="InterPro" id="IPR012337">
    <property type="entry name" value="RNaseH-like_sf"/>
</dbReference>
<dbReference type="EMBL" id="LR877151">
    <property type="protein sequence ID" value="CAD2216732.1"/>
    <property type="molecule type" value="Genomic_DNA"/>
</dbReference>
<dbReference type="SMART" id="SM00343">
    <property type="entry name" value="ZnF_C2HC"/>
    <property type="match status" value="3"/>
</dbReference>
<proteinExistence type="predicted"/>
<name>S9VHI7_9TRYP</name>
<dbReference type="GO" id="GO:0003676">
    <property type="term" value="F:nucleic acid binding"/>
    <property type="evidence" value="ECO:0007669"/>
    <property type="project" value="InterPro"/>
</dbReference>
<evidence type="ECO:0000259" key="2">
    <source>
        <dbReference type="PROSITE" id="PS50158"/>
    </source>
</evidence>
<dbReference type="InterPro" id="IPR052144">
    <property type="entry name" value="piRNA_biogenesis_EXD1"/>
</dbReference>
<dbReference type="InterPro" id="IPR001878">
    <property type="entry name" value="Znf_CCHC"/>
</dbReference>
<feature type="domain" description="CCHC-type" evidence="2">
    <location>
        <begin position="184"/>
        <end position="198"/>
    </location>
</feature>
<dbReference type="PANTHER" id="PTHR46628:SF1">
    <property type="entry name" value="PIRNA BIOGENESIS PROTEIN EXD1"/>
    <property type="match status" value="1"/>
</dbReference>
<keyword evidence="4" id="KW-1185">Reference proteome</keyword>
<dbReference type="SUPFAM" id="SSF53098">
    <property type="entry name" value="Ribonuclease H-like"/>
    <property type="match status" value="1"/>
</dbReference>
<dbReference type="InterPro" id="IPR036397">
    <property type="entry name" value="RNaseH_sf"/>
</dbReference>
<keyword evidence="1" id="KW-0863">Zinc-finger</keyword>
<evidence type="ECO:0000313" key="3">
    <source>
        <dbReference type="EMBL" id="CAD2216732.1"/>
    </source>
</evidence>
<gene>
    <name evidence="3" type="ORF">ADEAN_000420500</name>
</gene>
<sequence>MQLYFTAIQWKLRSANRRSGLSYALKNLAGVERKESDSAVQSAMTVGNRPVWDVRPLPYHFLEYAASDVRYIQLLYERVTAADFPYADKLDVAAVKRVSQCYVEHYGTGTTVQQELDDKPVEVNPLILERYLGPGGVCRFCGGKGHTEAECFKKQKRNTVVCSFCGQKGHIEANCFKKHPEHNKCSLCGQVGHKASNCFKASPCKHCGGFHRSENCIHTHKKQSPASGKT</sequence>